<organism evidence="1 2">
    <name type="scientific">Paludifilum halophilum</name>
    <dbReference type="NCBI Taxonomy" id="1642702"/>
    <lineage>
        <taxon>Bacteria</taxon>
        <taxon>Bacillati</taxon>
        <taxon>Bacillota</taxon>
        <taxon>Bacilli</taxon>
        <taxon>Bacillales</taxon>
        <taxon>Thermoactinomycetaceae</taxon>
        <taxon>Paludifilum</taxon>
    </lineage>
</organism>
<dbReference type="Gene3D" id="4.10.280.10">
    <property type="entry name" value="Helix-loop-helix DNA-binding domain"/>
    <property type="match status" value="1"/>
</dbReference>
<accession>A0A235BB24</accession>
<evidence type="ECO:0000313" key="2">
    <source>
        <dbReference type="Proteomes" id="UP000215459"/>
    </source>
</evidence>
<proteinExistence type="predicted"/>
<sequence>MYRRPVAVRVDSGIPVNNDSGGEAVSSTRIKRLEQEVEHLRTALYQAVAGSETRLSHSAVLPISQKLDDLINQYYEEEKKKRES</sequence>
<dbReference type="Proteomes" id="UP000215459">
    <property type="component" value="Unassembled WGS sequence"/>
</dbReference>
<dbReference type="OrthoDB" id="2991475at2"/>
<dbReference type="InterPro" id="IPR037208">
    <property type="entry name" value="Spo0E-like_sf"/>
</dbReference>
<evidence type="ECO:0000313" key="1">
    <source>
        <dbReference type="EMBL" id="OYD09491.1"/>
    </source>
</evidence>
<dbReference type="EMBL" id="NOWF01000001">
    <property type="protein sequence ID" value="OYD09491.1"/>
    <property type="molecule type" value="Genomic_DNA"/>
</dbReference>
<dbReference type="AlphaFoldDB" id="A0A235BB24"/>
<comment type="caution">
    <text evidence="1">The sequence shown here is derived from an EMBL/GenBank/DDBJ whole genome shotgun (WGS) entry which is preliminary data.</text>
</comment>
<dbReference type="InterPro" id="IPR036638">
    <property type="entry name" value="HLH_DNA-bd_sf"/>
</dbReference>
<dbReference type="GO" id="GO:0043937">
    <property type="term" value="P:regulation of sporulation"/>
    <property type="evidence" value="ECO:0007669"/>
    <property type="project" value="InterPro"/>
</dbReference>
<dbReference type="InterPro" id="IPR018540">
    <property type="entry name" value="Spo0E-like"/>
</dbReference>
<dbReference type="SUPFAM" id="SSF140500">
    <property type="entry name" value="BAS1536-like"/>
    <property type="match status" value="1"/>
</dbReference>
<dbReference type="Pfam" id="PF09388">
    <property type="entry name" value="SpoOE-like"/>
    <property type="match status" value="1"/>
</dbReference>
<reference evidence="1 2" key="1">
    <citation type="submission" date="2017-07" db="EMBL/GenBank/DDBJ databases">
        <title>The genome sequence of Paludifilum halophilum highlights mechanisms for microbial adaptation to high salt environemnts.</title>
        <authorList>
            <person name="Belbahri L."/>
        </authorList>
    </citation>
    <scope>NUCLEOTIDE SEQUENCE [LARGE SCALE GENOMIC DNA]</scope>
    <source>
        <strain evidence="1 2">DSM 102817</strain>
    </source>
</reference>
<protein>
    <submittedName>
        <fullName evidence="1">Uncharacterized protein</fullName>
    </submittedName>
</protein>
<gene>
    <name evidence="1" type="ORF">CHM34_00265</name>
</gene>
<dbReference type="GO" id="GO:0046983">
    <property type="term" value="F:protein dimerization activity"/>
    <property type="evidence" value="ECO:0007669"/>
    <property type="project" value="InterPro"/>
</dbReference>
<keyword evidence="2" id="KW-1185">Reference proteome</keyword>
<name>A0A235BB24_9BACL</name>